<accession>A0A484LDI8</accession>
<dbReference type="Proteomes" id="UP000595140">
    <property type="component" value="Unassembled WGS sequence"/>
</dbReference>
<reference evidence="2 3" key="1">
    <citation type="submission" date="2018-04" db="EMBL/GenBank/DDBJ databases">
        <authorList>
            <person name="Vogel A."/>
        </authorList>
    </citation>
    <scope>NUCLEOTIDE SEQUENCE [LARGE SCALE GENOMIC DNA]</scope>
</reference>
<dbReference type="GO" id="GO:0043240">
    <property type="term" value="C:Fanconi anaemia nuclear complex"/>
    <property type="evidence" value="ECO:0007669"/>
    <property type="project" value="InterPro"/>
</dbReference>
<evidence type="ECO:0000256" key="1">
    <source>
        <dbReference type="SAM" id="MobiDB-lite"/>
    </source>
</evidence>
<dbReference type="AlphaFoldDB" id="A0A484LDI8"/>
<name>A0A484LDI8_9ASTE</name>
<dbReference type="PANTHER" id="PTHR32094:SF5">
    <property type="entry name" value="FANCONI ANEMIA GROUP E PROTEIN"/>
    <property type="match status" value="1"/>
</dbReference>
<sequence>MEAWVPLFKIFLNSATPESEASLWLQQSFNAASPSISTASFFSLLTSPIDNPSSPSSSPSIHTKRVMWIRTLPNAIQARVLSFLLYESRKFSKRELCDLAEKILREGKELDFWVKKAAHQLFDVMSDSNCELGSSGEGKVEDEFGSLPVWLEDAVGENGSVLPWLPMSRSELVSRMQFSSCGENEDFSVRIEEDEGDDDSDETMEEGGVGSSEDDGSLDPGAEKMASDLKQKILSIESTYQTLEVVQEIQHLSKGKNTLSVLSLIEPWNADDETVSILISQMANHEKDDHHLGWPSHILCSFVLPKLLNLKAPASRVLMTAVVEYCRVYAKAAEHALLLPLALKNGGINNPICDVITRIVKESLHPGHVSAICQRLLWGPEDDNDTKIICLPCHRSLIGTELVWTDSLFVLMQNILNHDGIRLTQDSVDQLVHSACKSAQSFSQSLKFCNFMLCFVNKCAPLLKTHKMALADAVGHTNTLATKSVLSKLSGL</sequence>
<dbReference type="OrthoDB" id="2449818at2759"/>
<feature type="compositionally biased region" description="Acidic residues" evidence="1">
    <location>
        <begin position="192"/>
        <end position="205"/>
    </location>
</feature>
<dbReference type="GO" id="GO:0036297">
    <property type="term" value="P:interstrand cross-link repair"/>
    <property type="evidence" value="ECO:0007669"/>
    <property type="project" value="InterPro"/>
</dbReference>
<dbReference type="Gene3D" id="1.25.40.480">
    <property type="match status" value="1"/>
</dbReference>
<feature type="region of interest" description="Disordered" evidence="1">
    <location>
        <begin position="186"/>
        <end position="223"/>
    </location>
</feature>
<gene>
    <name evidence="2" type="ORF">CCAM_LOCUS16288</name>
</gene>
<dbReference type="EMBL" id="OOIL02001339">
    <property type="protein sequence ID" value="VFQ74512.1"/>
    <property type="molecule type" value="Genomic_DNA"/>
</dbReference>
<dbReference type="PANTHER" id="PTHR32094">
    <property type="entry name" value="FANCONI ANEMIA GROUP E PROTEIN"/>
    <property type="match status" value="1"/>
</dbReference>
<proteinExistence type="predicted"/>
<evidence type="ECO:0000313" key="2">
    <source>
        <dbReference type="EMBL" id="VFQ74512.1"/>
    </source>
</evidence>
<protein>
    <recommendedName>
        <fullName evidence="4">Fanconi Anaemia group E protein C-terminal domain-containing protein</fullName>
    </recommendedName>
</protein>
<organism evidence="2 3">
    <name type="scientific">Cuscuta campestris</name>
    <dbReference type="NCBI Taxonomy" id="132261"/>
    <lineage>
        <taxon>Eukaryota</taxon>
        <taxon>Viridiplantae</taxon>
        <taxon>Streptophyta</taxon>
        <taxon>Embryophyta</taxon>
        <taxon>Tracheophyta</taxon>
        <taxon>Spermatophyta</taxon>
        <taxon>Magnoliopsida</taxon>
        <taxon>eudicotyledons</taxon>
        <taxon>Gunneridae</taxon>
        <taxon>Pentapetalae</taxon>
        <taxon>asterids</taxon>
        <taxon>lamiids</taxon>
        <taxon>Solanales</taxon>
        <taxon>Convolvulaceae</taxon>
        <taxon>Cuscuteae</taxon>
        <taxon>Cuscuta</taxon>
        <taxon>Cuscuta subgen. Grammica</taxon>
        <taxon>Cuscuta sect. Cleistogrammica</taxon>
    </lineage>
</organism>
<dbReference type="InterPro" id="IPR039685">
    <property type="entry name" value="FANCE"/>
</dbReference>
<evidence type="ECO:0008006" key="4">
    <source>
        <dbReference type="Google" id="ProtNLM"/>
    </source>
</evidence>
<evidence type="ECO:0000313" key="3">
    <source>
        <dbReference type="Proteomes" id="UP000595140"/>
    </source>
</evidence>
<keyword evidence="3" id="KW-1185">Reference proteome</keyword>